<dbReference type="GO" id="GO:0016887">
    <property type="term" value="F:ATP hydrolysis activity"/>
    <property type="evidence" value="ECO:0007669"/>
    <property type="project" value="TreeGrafter"/>
</dbReference>
<dbReference type="GO" id="GO:0009898">
    <property type="term" value="C:cytoplasmic side of plasma membrane"/>
    <property type="evidence" value="ECO:0007669"/>
    <property type="project" value="TreeGrafter"/>
</dbReference>
<dbReference type="GO" id="GO:0005524">
    <property type="term" value="F:ATP binding"/>
    <property type="evidence" value="ECO:0007669"/>
    <property type="project" value="UniProtKB-KW"/>
</dbReference>
<evidence type="ECO:0000256" key="1">
    <source>
        <dbReference type="ARBA" id="ARBA00022741"/>
    </source>
</evidence>
<proteinExistence type="predicted"/>
<reference evidence="3" key="1">
    <citation type="submission" date="2022-09" db="EMBL/GenBank/DDBJ databases">
        <title>The genome sequence of Tsuneonella sp. YG55.</title>
        <authorList>
            <person name="Liu Y."/>
        </authorList>
    </citation>
    <scope>NUCLEOTIDE SEQUENCE</scope>
    <source>
        <strain evidence="3">YG55</strain>
    </source>
</reference>
<dbReference type="AlphaFoldDB" id="A0A9X2W1V2"/>
<sequence length="396" mass="42828">MTKTANPFQMIEKMNAKLSGRSLIVASGRYLDTLRESDEPIRWQESTTLLALPADGELSSGMLSDVRVLVLEVDPGSEGSLRRLATVRALFPSVSIIVALLNANVSLVRTLIRQGVTDVAELPFAPDNLAAQILDALSSQHEIAENGNLASVTAIVQAHGGSGATTVLTHLAQAIANRTPGSHSVCLMDFDLQGGDAASYLGVSPKVAMDALIDAGSRLDADLFRSAVTETRYGFSLVAAPEVIRPIDKLDTDHLLASLRLARSMFEYVLVDLPPVWSDWSLSLLRESDRVILISDLSIAALRQTKRKLALFDEIDIPRSRVDIVLNRMERKLFRSVSESDVADTLGRPITKTLSEEKAQIGASQDEGRLVTESGSRSRFVSDIDALAKDLLRGGA</sequence>
<dbReference type="InterPro" id="IPR050625">
    <property type="entry name" value="ParA/MinD_ATPase"/>
</dbReference>
<evidence type="ECO:0000313" key="4">
    <source>
        <dbReference type="Proteomes" id="UP001142648"/>
    </source>
</evidence>
<dbReference type="SUPFAM" id="SSF52540">
    <property type="entry name" value="P-loop containing nucleoside triphosphate hydrolases"/>
    <property type="match status" value="1"/>
</dbReference>
<keyword evidence="1" id="KW-0547">Nucleotide-binding</keyword>
<dbReference type="EMBL" id="JAOAMV010000005">
    <property type="protein sequence ID" value="MCT2559385.1"/>
    <property type="molecule type" value="Genomic_DNA"/>
</dbReference>
<evidence type="ECO:0000256" key="2">
    <source>
        <dbReference type="ARBA" id="ARBA00022840"/>
    </source>
</evidence>
<dbReference type="Gene3D" id="3.40.50.300">
    <property type="entry name" value="P-loop containing nucleotide triphosphate hydrolases"/>
    <property type="match status" value="1"/>
</dbReference>
<dbReference type="Gene3D" id="3.40.50.2300">
    <property type="match status" value="1"/>
</dbReference>
<dbReference type="PANTHER" id="PTHR43384:SF13">
    <property type="entry name" value="SLR0110 PROTEIN"/>
    <property type="match status" value="1"/>
</dbReference>
<comment type="caution">
    <text evidence="3">The sequence shown here is derived from an EMBL/GenBank/DDBJ whole genome shotgun (WGS) entry which is preliminary data.</text>
</comment>
<dbReference type="InterPro" id="IPR033756">
    <property type="entry name" value="YlxH/NBP35"/>
</dbReference>
<accession>A0A9X2W1V2</accession>
<keyword evidence="2" id="KW-0067">ATP-binding</keyword>
<name>A0A9X2W1V2_9SPHN</name>
<dbReference type="PANTHER" id="PTHR43384">
    <property type="entry name" value="SEPTUM SITE-DETERMINING PROTEIN MIND HOMOLOG, CHLOROPLASTIC-RELATED"/>
    <property type="match status" value="1"/>
</dbReference>
<dbReference type="Pfam" id="PF10609">
    <property type="entry name" value="ParA"/>
    <property type="match status" value="1"/>
</dbReference>
<protein>
    <submittedName>
        <fullName evidence="3">P-loop NTPase</fullName>
    </submittedName>
</protein>
<dbReference type="GO" id="GO:0005829">
    <property type="term" value="C:cytosol"/>
    <property type="evidence" value="ECO:0007669"/>
    <property type="project" value="TreeGrafter"/>
</dbReference>
<organism evidence="3 4">
    <name type="scientific">Tsuneonella litorea</name>
    <dbReference type="NCBI Taxonomy" id="2976475"/>
    <lineage>
        <taxon>Bacteria</taxon>
        <taxon>Pseudomonadati</taxon>
        <taxon>Pseudomonadota</taxon>
        <taxon>Alphaproteobacteria</taxon>
        <taxon>Sphingomonadales</taxon>
        <taxon>Erythrobacteraceae</taxon>
        <taxon>Tsuneonella</taxon>
    </lineage>
</organism>
<dbReference type="GO" id="GO:0051782">
    <property type="term" value="P:negative regulation of cell division"/>
    <property type="evidence" value="ECO:0007669"/>
    <property type="project" value="TreeGrafter"/>
</dbReference>
<keyword evidence="4" id="KW-1185">Reference proteome</keyword>
<evidence type="ECO:0000313" key="3">
    <source>
        <dbReference type="EMBL" id="MCT2559385.1"/>
    </source>
</evidence>
<dbReference type="InterPro" id="IPR027417">
    <property type="entry name" value="P-loop_NTPase"/>
</dbReference>
<gene>
    <name evidence="3" type="ORF">N0B51_10385</name>
</gene>
<dbReference type="RefSeq" id="WP_259962279.1">
    <property type="nucleotide sequence ID" value="NZ_JAOAMV010000005.1"/>
</dbReference>
<dbReference type="Proteomes" id="UP001142648">
    <property type="component" value="Unassembled WGS sequence"/>
</dbReference>